<sequence>FKYNEQPPKTGKFSSSTKFTVLQQYAIRNFNLQEENFKMFINDSELTSDTLQNLLSSEEVIIEIKDFKPLFSAKSRVPSGIIKIAQNDDLWQKFTSKITFLFWRKMFHCYQIDFKLPLPEIRNLLRSAEPAEKIGIYEYYNICCASVNPIIYNSILEHHDLYRQQLIGQNIQKCDFEATRFHLHEKFITELKKNSEYMREPMIACQNDALWAEFQKTEQFASLQKSNQQTPQKMQLLYQSEQLIPHSFIPLYYIIKDSLWSQTDFVNLLNAEKNQILLKQFFGSDFFLQFENPEPFRQSLIKIYAKLGVFALTVPIEVYISAFSQELWSQLSQKEKIRLVINEFQISSEQYQEFVKEFVPEPQSVSRLRKLLQQHENKENQENVEELALCLGGYFLIPKLQQNDVQKLIQKLLSTYKEIYGENEATDITKEIHKTVEDQCLKELLAMGIVLPEKQLREIITKCNGDINEVLIMLGYQ</sequence>
<accession>A0A146JZR6</accession>
<proteinExistence type="predicted"/>
<dbReference type="EMBL" id="GDID01006898">
    <property type="protein sequence ID" value="JAP89708.1"/>
    <property type="molecule type" value="Transcribed_RNA"/>
</dbReference>
<gene>
    <name evidence="1" type="ORF">TPC1_30797</name>
</gene>
<organism evidence="1">
    <name type="scientific">Trepomonas sp. PC1</name>
    <dbReference type="NCBI Taxonomy" id="1076344"/>
    <lineage>
        <taxon>Eukaryota</taxon>
        <taxon>Metamonada</taxon>
        <taxon>Diplomonadida</taxon>
        <taxon>Hexamitidae</taxon>
        <taxon>Hexamitinae</taxon>
        <taxon>Trepomonas</taxon>
    </lineage>
</organism>
<feature type="non-terminal residue" evidence="1">
    <location>
        <position position="1"/>
    </location>
</feature>
<dbReference type="AlphaFoldDB" id="A0A146JZR6"/>
<protein>
    <submittedName>
        <fullName evidence="1">Uncharacterized protein</fullName>
    </submittedName>
</protein>
<evidence type="ECO:0000313" key="1">
    <source>
        <dbReference type="EMBL" id="JAP89708.1"/>
    </source>
</evidence>
<name>A0A146JZR6_9EUKA</name>
<reference evidence="1" key="1">
    <citation type="submission" date="2015-07" db="EMBL/GenBank/DDBJ databases">
        <title>Adaptation to a free-living lifestyle via gene acquisitions in the diplomonad Trepomonas sp. PC1.</title>
        <authorList>
            <person name="Xu F."/>
            <person name="Jerlstrom-Hultqvist J."/>
            <person name="Kolisko M."/>
            <person name="Simpson A.G.B."/>
            <person name="Roger A.J."/>
            <person name="Svard S.G."/>
            <person name="Andersson J.O."/>
        </authorList>
    </citation>
    <scope>NUCLEOTIDE SEQUENCE</scope>
    <source>
        <strain evidence="1">PC1</strain>
    </source>
</reference>